<evidence type="ECO:0000256" key="5">
    <source>
        <dbReference type="ARBA" id="ARBA00023136"/>
    </source>
</evidence>
<dbReference type="SUPFAM" id="SSF103473">
    <property type="entry name" value="MFS general substrate transporter"/>
    <property type="match status" value="1"/>
</dbReference>
<accession>A0A317D873</accession>
<name>A0A317D873_9ACTN</name>
<evidence type="ECO:0000313" key="8">
    <source>
        <dbReference type="EMBL" id="PWR10784.1"/>
    </source>
</evidence>
<keyword evidence="3 7" id="KW-0812">Transmembrane</keyword>
<feature type="transmembrane region" description="Helical" evidence="7">
    <location>
        <begin position="372"/>
        <end position="390"/>
    </location>
</feature>
<dbReference type="GO" id="GO:0005886">
    <property type="term" value="C:plasma membrane"/>
    <property type="evidence" value="ECO:0007669"/>
    <property type="project" value="UniProtKB-SubCell"/>
</dbReference>
<feature type="region of interest" description="Disordered" evidence="6">
    <location>
        <begin position="401"/>
        <end position="427"/>
    </location>
</feature>
<evidence type="ECO:0000256" key="7">
    <source>
        <dbReference type="SAM" id="Phobius"/>
    </source>
</evidence>
<feature type="transmembrane region" description="Helical" evidence="7">
    <location>
        <begin position="148"/>
        <end position="168"/>
    </location>
</feature>
<sequence>MGGYHGIVQMTVVRYVAAAILARGADAGAAVGFVLLAAVTPDVPRPSLVGALLVTCLTAPHLLGPVLARRLDRSRDGRRLIAAICVSYGLLVAAAALGLGRLPVVAVAVLAAAAGVCGPLLTGGLSSRLAGLVRSDERAQRRAQGLDSLSYGVGGTAGPAAVALLAALTGARTSMLVLAAAAIVAGMLVRTLPASGDSVAPERVLSVREALRLIVATGPLRRVMYTTVVVAIPGGAVAVLAVALGHELHVDAGTAGLLVAGFGLGNLVGSLAVTARPLLGEPEKLVTGTAGLVGIALALCALAPSFSLALAAFALVGALNAPFFTATLASRAQYSPPEARAQVFVSMAAIKVGAASAGTAAAGALLGPGPRVLLVIGAAMILVTAAVSLIDRRHQRATVPLRGAGSHAHSRAPAKTPGPPVSDSGGC</sequence>
<feature type="transmembrane region" description="Helical" evidence="7">
    <location>
        <begin position="48"/>
        <end position="68"/>
    </location>
</feature>
<proteinExistence type="predicted"/>
<evidence type="ECO:0000256" key="6">
    <source>
        <dbReference type="SAM" id="MobiDB-lite"/>
    </source>
</evidence>
<feature type="transmembrane region" description="Helical" evidence="7">
    <location>
        <begin position="12"/>
        <end position="36"/>
    </location>
</feature>
<dbReference type="Pfam" id="PF07690">
    <property type="entry name" value="MFS_1"/>
    <property type="match status" value="1"/>
</dbReference>
<comment type="subcellular location">
    <subcellularLocation>
        <location evidence="1">Cell membrane</location>
        <topology evidence="1">Multi-pass membrane protein</topology>
    </subcellularLocation>
</comment>
<dbReference type="PANTHER" id="PTHR23513:SF11">
    <property type="entry name" value="STAPHYLOFERRIN A TRANSPORTER"/>
    <property type="match status" value="1"/>
</dbReference>
<dbReference type="AlphaFoldDB" id="A0A317D873"/>
<dbReference type="InterPro" id="IPR036259">
    <property type="entry name" value="MFS_trans_sf"/>
</dbReference>
<evidence type="ECO:0000256" key="3">
    <source>
        <dbReference type="ARBA" id="ARBA00022692"/>
    </source>
</evidence>
<evidence type="ECO:0000256" key="1">
    <source>
        <dbReference type="ARBA" id="ARBA00004651"/>
    </source>
</evidence>
<gene>
    <name evidence="8" type="ORF">DKT68_07885</name>
</gene>
<dbReference type="Proteomes" id="UP000245410">
    <property type="component" value="Unassembled WGS sequence"/>
</dbReference>
<feature type="transmembrane region" description="Helical" evidence="7">
    <location>
        <begin position="341"/>
        <end position="366"/>
    </location>
</feature>
<keyword evidence="9" id="KW-1185">Reference proteome</keyword>
<keyword evidence="2" id="KW-1003">Cell membrane</keyword>
<feature type="transmembrane region" description="Helical" evidence="7">
    <location>
        <begin position="80"/>
        <end position="99"/>
    </location>
</feature>
<evidence type="ECO:0000256" key="2">
    <source>
        <dbReference type="ARBA" id="ARBA00022475"/>
    </source>
</evidence>
<dbReference type="PANTHER" id="PTHR23513">
    <property type="entry name" value="INTEGRAL MEMBRANE EFFLUX PROTEIN-RELATED"/>
    <property type="match status" value="1"/>
</dbReference>
<feature type="transmembrane region" description="Helical" evidence="7">
    <location>
        <begin position="223"/>
        <end position="246"/>
    </location>
</feature>
<reference evidence="8 9" key="1">
    <citation type="submission" date="2018-05" db="EMBL/GenBank/DDBJ databases">
        <title>Micromonospora atacamensis sp. nov., a novel actinobacteria isolated from high altitude Atacama Desert soil.</title>
        <authorList>
            <person name="Carro L."/>
            <person name="Golinska P."/>
            <person name="Klenk H.-P."/>
            <person name="Goodfellow M."/>
        </authorList>
    </citation>
    <scope>NUCLEOTIDE SEQUENCE [LARGE SCALE GENOMIC DNA]</scope>
    <source>
        <strain evidence="8 9">5R2A7</strain>
    </source>
</reference>
<dbReference type="Gene3D" id="1.20.1250.20">
    <property type="entry name" value="MFS general substrate transporter like domains"/>
    <property type="match status" value="2"/>
</dbReference>
<feature type="transmembrane region" description="Helical" evidence="7">
    <location>
        <begin position="285"/>
        <end position="304"/>
    </location>
</feature>
<dbReference type="EMBL" id="QGKR01000149">
    <property type="protein sequence ID" value="PWR10784.1"/>
    <property type="molecule type" value="Genomic_DNA"/>
</dbReference>
<evidence type="ECO:0000256" key="4">
    <source>
        <dbReference type="ARBA" id="ARBA00022989"/>
    </source>
</evidence>
<organism evidence="8 9">
    <name type="scientific">Micromonospora acroterricola</name>
    <dbReference type="NCBI Taxonomy" id="2202421"/>
    <lineage>
        <taxon>Bacteria</taxon>
        <taxon>Bacillati</taxon>
        <taxon>Actinomycetota</taxon>
        <taxon>Actinomycetes</taxon>
        <taxon>Micromonosporales</taxon>
        <taxon>Micromonosporaceae</taxon>
        <taxon>Micromonospora</taxon>
    </lineage>
</organism>
<protein>
    <submittedName>
        <fullName evidence="8">MFS transporter</fullName>
    </submittedName>
</protein>
<dbReference type="InterPro" id="IPR011701">
    <property type="entry name" value="MFS"/>
</dbReference>
<comment type="caution">
    <text evidence="8">The sequence shown here is derived from an EMBL/GenBank/DDBJ whole genome shotgun (WGS) entry which is preliminary data.</text>
</comment>
<evidence type="ECO:0000313" key="9">
    <source>
        <dbReference type="Proteomes" id="UP000245410"/>
    </source>
</evidence>
<dbReference type="GO" id="GO:0022857">
    <property type="term" value="F:transmembrane transporter activity"/>
    <property type="evidence" value="ECO:0007669"/>
    <property type="project" value="InterPro"/>
</dbReference>
<feature type="transmembrane region" description="Helical" evidence="7">
    <location>
        <begin position="252"/>
        <end position="273"/>
    </location>
</feature>
<keyword evidence="4 7" id="KW-1133">Transmembrane helix</keyword>
<keyword evidence="5 7" id="KW-0472">Membrane</keyword>
<feature type="transmembrane region" description="Helical" evidence="7">
    <location>
        <begin position="105"/>
        <end position="127"/>
    </location>
</feature>